<name>A0AAQ4DEI5_AMBAM</name>
<dbReference type="AlphaFoldDB" id="A0AAQ4DEI5"/>
<keyword evidence="1" id="KW-0732">Signal</keyword>
<protein>
    <recommendedName>
        <fullName evidence="4">Secreted protein</fullName>
    </recommendedName>
</protein>
<comment type="caution">
    <text evidence="2">The sequence shown here is derived from an EMBL/GenBank/DDBJ whole genome shotgun (WGS) entry which is preliminary data.</text>
</comment>
<evidence type="ECO:0000313" key="3">
    <source>
        <dbReference type="Proteomes" id="UP001321473"/>
    </source>
</evidence>
<dbReference type="EMBL" id="JARKHS020031789">
    <property type="protein sequence ID" value="KAK8760875.1"/>
    <property type="molecule type" value="Genomic_DNA"/>
</dbReference>
<evidence type="ECO:0000256" key="1">
    <source>
        <dbReference type="SAM" id="SignalP"/>
    </source>
</evidence>
<accession>A0AAQ4DEI5</accession>
<gene>
    <name evidence="2" type="ORF">V5799_027857</name>
</gene>
<sequence>MISFCFLLGMFTTVTATICNLSPISTKGEKLYVRYRSHGTNVFPQCESLEILSSKGNSWEVRFRYYYNGKL</sequence>
<evidence type="ECO:0008006" key="4">
    <source>
        <dbReference type="Google" id="ProtNLM"/>
    </source>
</evidence>
<reference evidence="2 3" key="1">
    <citation type="journal article" date="2023" name="Arcadia Sci">
        <title>De novo assembly of a long-read Amblyomma americanum tick genome.</title>
        <authorList>
            <person name="Chou S."/>
            <person name="Poskanzer K.E."/>
            <person name="Rollins M."/>
            <person name="Thuy-Boun P.S."/>
        </authorList>
    </citation>
    <scope>NUCLEOTIDE SEQUENCE [LARGE SCALE GENOMIC DNA]</scope>
    <source>
        <strain evidence="2">F_SG_1</strain>
        <tissue evidence="2">Salivary glands</tissue>
    </source>
</reference>
<feature type="chain" id="PRO_5042868401" description="Secreted protein" evidence="1">
    <location>
        <begin position="17"/>
        <end position="71"/>
    </location>
</feature>
<evidence type="ECO:0000313" key="2">
    <source>
        <dbReference type="EMBL" id="KAK8760875.1"/>
    </source>
</evidence>
<keyword evidence="3" id="KW-1185">Reference proteome</keyword>
<dbReference type="Proteomes" id="UP001321473">
    <property type="component" value="Unassembled WGS sequence"/>
</dbReference>
<feature type="signal peptide" evidence="1">
    <location>
        <begin position="1"/>
        <end position="16"/>
    </location>
</feature>
<proteinExistence type="predicted"/>
<organism evidence="2 3">
    <name type="scientific">Amblyomma americanum</name>
    <name type="common">Lone star tick</name>
    <dbReference type="NCBI Taxonomy" id="6943"/>
    <lineage>
        <taxon>Eukaryota</taxon>
        <taxon>Metazoa</taxon>
        <taxon>Ecdysozoa</taxon>
        <taxon>Arthropoda</taxon>
        <taxon>Chelicerata</taxon>
        <taxon>Arachnida</taxon>
        <taxon>Acari</taxon>
        <taxon>Parasitiformes</taxon>
        <taxon>Ixodida</taxon>
        <taxon>Ixodoidea</taxon>
        <taxon>Ixodidae</taxon>
        <taxon>Amblyomminae</taxon>
        <taxon>Amblyomma</taxon>
    </lineage>
</organism>